<protein>
    <submittedName>
        <fullName evidence="2">Uncharacterized protein</fullName>
    </submittedName>
</protein>
<dbReference type="AlphaFoldDB" id="A0A3B0TWG1"/>
<gene>
    <name evidence="2" type="ORF">MNBD_ALPHA12-270</name>
</gene>
<organism evidence="2">
    <name type="scientific">hydrothermal vent metagenome</name>
    <dbReference type="NCBI Taxonomy" id="652676"/>
    <lineage>
        <taxon>unclassified sequences</taxon>
        <taxon>metagenomes</taxon>
        <taxon>ecological metagenomes</taxon>
    </lineage>
</organism>
<feature type="compositionally biased region" description="Basic and acidic residues" evidence="1">
    <location>
        <begin position="1"/>
        <end position="14"/>
    </location>
</feature>
<proteinExistence type="predicted"/>
<feature type="region of interest" description="Disordered" evidence="1">
    <location>
        <begin position="1"/>
        <end position="39"/>
    </location>
</feature>
<name>A0A3B0TWG1_9ZZZZ</name>
<reference evidence="2" key="1">
    <citation type="submission" date="2018-06" db="EMBL/GenBank/DDBJ databases">
        <authorList>
            <person name="Zhirakovskaya E."/>
        </authorList>
    </citation>
    <scope>NUCLEOTIDE SEQUENCE</scope>
</reference>
<dbReference type="EMBL" id="UOEO01000199">
    <property type="protein sequence ID" value="VAW22358.1"/>
    <property type="molecule type" value="Genomic_DNA"/>
</dbReference>
<evidence type="ECO:0000313" key="2">
    <source>
        <dbReference type="EMBL" id="VAW22358.1"/>
    </source>
</evidence>
<feature type="non-terminal residue" evidence="2">
    <location>
        <position position="1"/>
    </location>
</feature>
<sequence length="39" mass="4295">HTKGERPSREEIEARLGPLVAPPATGKKADGGRRRRRTS</sequence>
<accession>A0A3B0TWG1</accession>
<evidence type="ECO:0000256" key="1">
    <source>
        <dbReference type="SAM" id="MobiDB-lite"/>
    </source>
</evidence>